<dbReference type="AlphaFoldDB" id="A0A1T5E2D9"/>
<dbReference type="OrthoDB" id="725917at2"/>
<dbReference type="Pfam" id="PF12771">
    <property type="entry name" value="SusD-like_2"/>
    <property type="match status" value="1"/>
</dbReference>
<dbReference type="SUPFAM" id="SSF48452">
    <property type="entry name" value="TPR-like"/>
    <property type="match status" value="1"/>
</dbReference>
<organism evidence="1 2">
    <name type="scientific">Salegentibacter holothuriorum</name>
    <dbReference type="NCBI Taxonomy" id="241145"/>
    <lineage>
        <taxon>Bacteria</taxon>
        <taxon>Pseudomonadati</taxon>
        <taxon>Bacteroidota</taxon>
        <taxon>Flavobacteriia</taxon>
        <taxon>Flavobacteriales</taxon>
        <taxon>Flavobacteriaceae</taxon>
        <taxon>Salegentibacter</taxon>
    </lineage>
</organism>
<keyword evidence="2" id="KW-1185">Reference proteome</keyword>
<proteinExistence type="predicted"/>
<sequence>MKKYIVALTALVTLWSCQSDEQYEDLNRDPKNPTEVASDFLFTAATVSLSDNMASPNVNDGLYRFLAQYFTTTTYLDEPNYNFTSRQNPDNVWSEIYRDVILDIQDAKSIVAENAELEQAEKDARMGQLEVIEVYAWHVLVDSFGDIPYSQAGQADEFPLPAYDDDMAIYEDLISRISSVSTMLSAGQGYTSADVVYGGDMNKWMMFANSLKLRLGMRISDANPGLSQSTVESAVADGVFTSNADNATVEYQGNDPYGNPLWEDLVLSGRSDFLASNTIVDYMNDLDDPRRMVYFDENVNGYIGGIYGASNNYGDYTHIGDPFLQPTREGILLDYAEVRFNQSRATSSDLNYGIAGDAETHYNAAITASMQYWGLTDETAISTYLSQADVAYDGSVEQFATQYWIAMFDNPFQGWSLWRKYDAPQLNIPVEFETPVPLRYTYPVDETNLNETNYEAAAEAIGGDTAQTPIFWDVD</sequence>
<dbReference type="Gene3D" id="1.25.40.390">
    <property type="match status" value="1"/>
</dbReference>
<dbReference type="InterPro" id="IPR011990">
    <property type="entry name" value="TPR-like_helical_dom_sf"/>
</dbReference>
<reference evidence="2" key="1">
    <citation type="submission" date="2017-02" db="EMBL/GenBank/DDBJ databases">
        <authorList>
            <person name="Varghese N."/>
            <person name="Submissions S."/>
        </authorList>
    </citation>
    <scope>NUCLEOTIDE SEQUENCE [LARGE SCALE GENOMIC DNA]</scope>
    <source>
        <strain evidence="2">DSM 23405</strain>
    </source>
</reference>
<keyword evidence="1" id="KW-0449">Lipoprotein</keyword>
<dbReference type="RefSeq" id="WP_079721815.1">
    <property type="nucleotide sequence ID" value="NZ_FUYY01000007.1"/>
</dbReference>
<accession>A0A1T5E2D9</accession>
<evidence type="ECO:0000313" key="1">
    <source>
        <dbReference type="EMBL" id="SKB78178.1"/>
    </source>
</evidence>
<dbReference type="Proteomes" id="UP000190230">
    <property type="component" value="Unassembled WGS sequence"/>
</dbReference>
<gene>
    <name evidence="1" type="ORF">SAMN05660776_2983</name>
</gene>
<protein>
    <submittedName>
        <fullName evidence="1">Susd and RagB outer membrane lipoprotein</fullName>
    </submittedName>
</protein>
<dbReference type="InterPro" id="IPR041662">
    <property type="entry name" value="SusD-like_2"/>
</dbReference>
<dbReference type="EMBL" id="FUYY01000007">
    <property type="protein sequence ID" value="SKB78178.1"/>
    <property type="molecule type" value="Genomic_DNA"/>
</dbReference>
<name>A0A1T5E2D9_9FLAO</name>
<dbReference type="STRING" id="241145.SAMN05660776_2983"/>
<evidence type="ECO:0000313" key="2">
    <source>
        <dbReference type="Proteomes" id="UP000190230"/>
    </source>
</evidence>